<accession>A0A1D3CXX6</accession>
<name>A0A1D3CXX6_9EIME</name>
<dbReference type="AlphaFoldDB" id="A0A1D3CXX6"/>
<protein>
    <submittedName>
        <fullName evidence="2">Uncharacterized protein</fullName>
    </submittedName>
</protein>
<dbReference type="EMBL" id="JROU02001542">
    <property type="protein sequence ID" value="OEH76044.1"/>
    <property type="molecule type" value="Genomic_DNA"/>
</dbReference>
<dbReference type="Proteomes" id="UP000095192">
    <property type="component" value="Unassembled WGS sequence"/>
</dbReference>
<evidence type="ECO:0000313" key="2">
    <source>
        <dbReference type="EMBL" id="OEH76044.1"/>
    </source>
</evidence>
<organism evidence="2 3">
    <name type="scientific">Cyclospora cayetanensis</name>
    <dbReference type="NCBI Taxonomy" id="88456"/>
    <lineage>
        <taxon>Eukaryota</taxon>
        <taxon>Sar</taxon>
        <taxon>Alveolata</taxon>
        <taxon>Apicomplexa</taxon>
        <taxon>Conoidasida</taxon>
        <taxon>Coccidia</taxon>
        <taxon>Eucoccidiorida</taxon>
        <taxon>Eimeriorina</taxon>
        <taxon>Eimeriidae</taxon>
        <taxon>Cyclospora</taxon>
    </lineage>
</organism>
<proteinExistence type="predicted"/>
<evidence type="ECO:0000256" key="1">
    <source>
        <dbReference type="SAM" id="MobiDB-lite"/>
    </source>
</evidence>
<feature type="compositionally biased region" description="Basic and acidic residues" evidence="1">
    <location>
        <begin position="168"/>
        <end position="177"/>
    </location>
</feature>
<dbReference type="InParanoid" id="A0A1D3CXX6"/>
<keyword evidence="3" id="KW-1185">Reference proteome</keyword>
<evidence type="ECO:0000313" key="3">
    <source>
        <dbReference type="Proteomes" id="UP000095192"/>
    </source>
</evidence>
<comment type="caution">
    <text evidence="2">The sequence shown here is derived from an EMBL/GenBank/DDBJ whole genome shotgun (WGS) entry which is preliminary data.</text>
</comment>
<reference evidence="2 3" key="1">
    <citation type="journal article" date="2016" name="BMC Genomics">
        <title>Comparative genomics reveals Cyclospora cayetanensis possesses coccidia-like metabolism and invasion components but unique surface antigens.</title>
        <authorList>
            <person name="Liu S."/>
            <person name="Wang L."/>
            <person name="Zheng H."/>
            <person name="Xu Z."/>
            <person name="Roellig D.M."/>
            <person name="Li N."/>
            <person name="Frace M.A."/>
            <person name="Tang K."/>
            <person name="Arrowood M.J."/>
            <person name="Moss D.M."/>
            <person name="Zhang L."/>
            <person name="Feng Y."/>
            <person name="Xiao L."/>
        </authorList>
    </citation>
    <scope>NUCLEOTIDE SEQUENCE [LARGE SCALE GENOMIC DNA]</scope>
    <source>
        <strain evidence="2 3">CHN_HEN01</strain>
    </source>
</reference>
<sequence>MRPATGAPLLADAGCLSSGSHPPQDLHGLGALLVQHVGRAHGFEGPHNRGEGPTLSEGAARLIYAAVEGRLLQLVSLALKLSRRSTRVSGRGVLCVSDIKEAMKILNFKPVLGYAGVSCCRYMALPRPLSGSRLLRRQKARPPDPLLLLREQQHQLNEKLHHRLQQHMQREQKREHPQQSQEEDDLHEQQLFLTSVSEALEAAMEERAGIDSGRAFNRTLGVLRSIFAIEPLLPFLGQLFATQLPAYQHLPHRATLLLQLGHAVVGSLAVTEAEIGDGGADRNPATRREQRLRLSLPPLSLSCLRHLVLHCLGTLGAAETLTVFNRISSPSSWLRLWVVQISSKLDAAVTELTEQLTESPLYPSEDASIALGHIFAILGDADDGYRDAYCPIVAAALRRADRAVAAATTAHAAATCCTGWPEGMPQQQQKPRQRLKQKDVTDFVARIIKLLAKVKQQVQEQRNPQQREDWQQEQQRLRALSGQSSLEDFTKDSGLVLLEMVL</sequence>
<gene>
    <name evidence="2" type="ORF">cyc_01383</name>
</gene>
<dbReference type="VEuPathDB" id="ToxoDB:cyc_01383"/>
<feature type="region of interest" description="Disordered" evidence="1">
    <location>
        <begin position="163"/>
        <end position="187"/>
    </location>
</feature>